<protein>
    <recommendedName>
        <fullName evidence="4">Extracellular solute-binding protein</fullName>
    </recommendedName>
</protein>
<feature type="compositionally biased region" description="Basic and acidic residues" evidence="1">
    <location>
        <begin position="186"/>
        <end position="204"/>
    </location>
</feature>
<feature type="compositionally biased region" description="Basic residues" evidence="1">
    <location>
        <begin position="141"/>
        <end position="178"/>
    </location>
</feature>
<keyword evidence="3" id="KW-1185">Reference proteome</keyword>
<feature type="region of interest" description="Disordered" evidence="1">
    <location>
        <begin position="140"/>
        <end position="250"/>
    </location>
</feature>
<dbReference type="Pfam" id="PF13416">
    <property type="entry name" value="SBP_bac_8"/>
    <property type="match status" value="1"/>
</dbReference>
<organism evidence="2 3">
    <name type="scientific">Demequina litorisediminis</name>
    <dbReference type="NCBI Taxonomy" id="1849022"/>
    <lineage>
        <taxon>Bacteria</taxon>
        <taxon>Bacillati</taxon>
        <taxon>Actinomycetota</taxon>
        <taxon>Actinomycetes</taxon>
        <taxon>Micrococcales</taxon>
        <taxon>Demequinaceae</taxon>
        <taxon>Demequina</taxon>
    </lineage>
</organism>
<sequence>MAQTGATSSAGLVANGEAAMELMGQWNYFVYEGFTDGSDEALTALHDDLDWFPMPATASGEGDPTASMGGGDGFSCYKDAPAECAGFLSYLVSDDVQRGYVEAVGGLPVAPAATDAITDPVLQEIAQTSSNAGYVQAVARHAPRHQRGWSTQRRHRRTVRRDRRRAEHRRPHDGRGRHAVTPPRPTDPRKRDLRDRTGDLGHGDRPRRRRSSAGGGRRPRTARQRPPPSSARAHVGRASRSSSAPRSHSS</sequence>
<gene>
    <name evidence="2" type="ORF">GCM10025876_07620</name>
</gene>
<dbReference type="Proteomes" id="UP001157125">
    <property type="component" value="Unassembled WGS sequence"/>
</dbReference>
<comment type="caution">
    <text evidence="2">The sequence shown here is derived from an EMBL/GenBank/DDBJ whole genome shotgun (WGS) entry which is preliminary data.</text>
</comment>
<feature type="compositionally biased region" description="Low complexity" evidence="1">
    <location>
        <begin position="230"/>
        <end position="250"/>
    </location>
</feature>
<dbReference type="InterPro" id="IPR006059">
    <property type="entry name" value="SBP"/>
</dbReference>
<evidence type="ECO:0000313" key="3">
    <source>
        <dbReference type="Proteomes" id="UP001157125"/>
    </source>
</evidence>
<evidence type="ECO:0008006" key="4">
    <source>
        <dbReference type="Google" id="ProtNLM"/>
    </source>
</evidence>
<name>A0ABQ6IBT0_9MICO</name>
<accession>A0ABQ6IBT0</accession>
<evidence type="ECO:0000256" key="1">
    <source>
        <dbReference type="SAM" id="MobiDB-lite"/>
    </source>
</evidence>
<reference evidence="3" key="1">
    <citation type="journal article" date="2019" name="Int. J. Syst. Evol. Microbiol.">
        <title>The Global Catalogue of Microorganisms (GCM) 10K type strain sequencing project: providing services to taxonomists for standard genome sequencing and annotation.</title>
        <authorList>
            <consortium name="The Broad Institute Genomics Platform"/>
            <consortium name="The Broad Institute Genome Sequencing Center for Infectious Disease"/>
            <person name="Wu L."/>
            <person name="Ma J."/>
        </authorList>
    </citation>
    <scope>NUCLEOTIDE SEQUENCE [LARGE SCALE GENOMIC DNA]</scope>
    <source>
        <strain evidence="3">NBRC 112299</strain>
    </source>
</reference>
<evidence type="ECO:0000313" key="2">
    <source>
        <dbReference type="EMBL" id="GMA34558.1"/>
    </source>
</evidence>
<dbReference type="EMBL" id="BSUN01000001">
    <property type="protein sequence ID" value="GMA34558.1"/>
    <property type="molecule type" value="Genomic_DNA"/>
</dbReference>
<dbReference type="Gene3D" id="3.40.190.10">
    <property type="entry name" value="Periplasmic binding protein-like II"/>
    <property type="match status" value="2"/>
</dbReference>
<feature type="compositionally biased region" description="Basic residues" evidence="1">
    <location>
        <begin position="205"/>
        <end position="223"/>
    </location>
</feature>
<dbReference type="SUPFAM" id="SSF53850">
    <property type="entry name" value="Periplasmic binding protein-like II"/>
    <property type="match status" value="1"/>
</dbReference>
<proteinExistence type="predicted"/>